<evidence type="ECO:0000313" key="1">
    <source>
        <dbReference type="EMBL" id="EWG40752.1"/>
    </source>
</evidence>
<gene>
    <name evidence="1" type="ORF">FVEG_15171</name>
</gene>
<dbReference type="EMBL" id="CM000582">
    <property type="protein sequence ID" value="EWG40752.1"/>
    <property type="molecule type" value="Genomic_DNA"/>
</dbReference>
<organism evidence="1 2">
    <name type="scientific">Gibberella moniliformis (strain M3125 / FGSC 7600)</name>
    <name type="common">Maize ear and stalk rot fungus</name>
    <name type="synonym">Fusarium verticillioides</name>
    <dbReference type="NCBI Taxonomy" id="334819"/>
    <lineage>
        <taxon>Eukaryota</taxon>
        <taxon>Fungi</taxon>
        <taxon>Dikarya</taxon>
        <taxon>Ascomycota</taxon>
        <taxon>Pezizomycotina</taxon>
        <taxon>Sordariomycetes</taxon>
        <taxon>Hypocreomycetidae</taxon>
        <taxon>Hypocreales</taxon>
        <taxon>Nectriaceae</taxon>
        <taxon>Fusarium</taxon>
        <taxon>Fusarium fujikuroi species complex</taxon>
    </lineage>
</organism>
<dbReference type="EMBL" id="DS022244">
    <property type="protein sequence ID" value="EWG40752.1"/>
    <property type="molecule type" value="Genomic_DNA"/>
</dbReference>
<dbReference type="GeneID" id="30072047"/>
<protein>
    <submittedName>
        <fullName evidence="1">Uncharacterized protein</fullName>
    </submittedName>
</protein>
<keyword evidence="2" id="KW-1185">Reference proteome</keyword>
<name>W7M744_GIBM7</name>
<dbReference type="Proteomes" id="UP000009096">
    <property type="component" value="Chromosome 5"/>
</dbReference>
<evidence type="ECO:0000313" key="2">
    <source>
        <dbReference type="Proteomes" id="UP000009096"/>
    </source>
</evidence>
<dbReference type="RefSeq" id="XP_018746943.1">
    <property type="nucleotide sequence ID" value="XM_018904292.1"/>
</dbReference>
<sequence>MLLSIRHTMAYIYQINKGTPLHMQRVTPSRTNRPFANSRYENETNMQTRQIHNLARSNKLPLLPTLVNLQPPYERHGDTIYRLSIRGPEHATTNMLDETFTSMVYPYINSCVSSSKRDSS</sequence>
<accession>W7M744</accession>
<dbReference type="AlphaFoldDB" id="W7M744"/>
<proteinExistence type="predicted"/>
<dbReference type="VEuPathDB" id="FungiDB:FVEG_15171"/>
<reference evidence="1 2" key="1">
    <citation type="journal article" date="2010" name="Nature">
        <title>Comparative genomics reveals mobile pathogenicity chromosomes in Fusarium.</title>
        <authorList>
            <person name="Ma L.J."/>
            <person name="van der Does H.C."/>
            <person name="Borkovich K.A."/>
            <person name="Coleman J.J."/>
            <person name="Daboussi M.J."/>
            <person name="Di Pietro A."/>
            <person name="Dufresne M."/>
            <person name="Freitag M."/>
            <person name="Grabherr M."/>
            <person name="Henrissat B."/>
            <person name="Houterman P.M."/>
            <person name="Kang S."/>
            <person name="Shim W.B."/>
            <person name="Woloshuk C."/>
            <person name="Xie X."/>
            <person name="Xu J.R."/>
            <person name="Antoniw J."/>
            <person name="Baker S.E."/>
            <person name="Bluhm B.H."/>
            <person name="Breakspear A."/>
            <person name="Brown D.W."/>
            <person name="Butchko R.A."/>
            <person name="Chapman S."/>
            <person name="Coulson R."/>
            <person name="Coutinho P.M."/>
            <person name="Danchin E.G."/>
            <person name="Diener A."/>
            <person name="Gale L.R."/>
            <person name="Gardiner D.M."/>
            <person name="Goff S."/>
            <person name="Hammond-Kosack K.E."/>
            <person name="Hilburn K."/>
            <person name="Hua-Van A."/>
            <person name="Jonkers W."/>
            <person name="Kazan K."/>
            <person name="Kodira C.D."/>
            <person name="Koehrsen M."/>
            <person name="Kumar L."/>
            <person name="Lee Y.H."/>
            <person name="Li L."/>
            <person name="Manners J.M."/>
            <person name="Miranda-Saavedra D."/>
            <person name="Mukherjee M."/>
            <person name="Park G."/>
            <person name="Park J."/>
            <person name="Park S.Y."/>
            <person name="Proctor R.H."/>
            <person name="Regev A."/>
            <person name="Ruiz-Roldan M.C."/>
            <person name="Sain D."/>
            <person name="Sakthikumar S."/>
            <person name="Sykes S."/>
            <person name="Schwartz D.C."/>
            <person name="Turgeon B.G."/>
            <person name="Wapinski I."/>
            <person name="Yoder O."/>
            <person name="Young S."/>
            <person name="Zeng Q."/>
            <person name="Zhou S."/>
            <person name="Galagan J."/>
            <person name="Cuomo C.A."/>
            <person name="Kistler H.C."/>
            <person name="Rep M."/>
        </authorList>
    </citation>
    <scope>NUCLEOTIDE SEQUENCE [LARGE SCALE GENOMIC DNA]</scope>
    <source>
        <strain evidence="2">M3125 / FGSC 7600</strain>
    </source>
</reference>
<dbReference type="KEGG" id="fvr:FVEG_15171"/>